<keyword evidence="8 10" id="KW-0275">Fatty acid biosynthesis</keyword>
<dbReference type="GO" id="GO:2001295">
    <property type="term" value="P:malonyl-CoA biosynthetic process"/>
    <property type="evidence" value="ECO:0007669"/>
    <property type="project" value="UniProtKB-UniRule"/>
</dbReference>
<dbReference type="NCBIfam" id="NF004344">
    <property type="entry name" value="PRK05724.1"/>
    <property type="match status" value="1"/>
</dbReference>
<reference evidence="12 13" key="1">
    <citation type="submission" date="2014-08" db="EMBL/GenBank/DDBJ databases">
        <authorList>
            <person name="den Bakker H.C."/>
        </authorList>
    </citation>
    <scope>NUCLEOTIDE SEQUENCE [LARGE SCALE GENOMIC DNA]</scope>
    <source>
        <strain evidence="12 13">DSM 18334</strain>
    </source>
</reference>
<dbReference type="InterPro" id="IPR001095">
    <property type="entry name" value="Acetyl_CoA_COase_a_su"/>
</dbReference>
<dbReference type="UniPathway" id="UPA00655">
    <property type="reaction ID" value="UER00711"/>
</dbReference>
<dbReference type="PANTHER" id="PTHR42853">
    <property type="entry name" value="ACETYL-COENZYME A CARBOXYLASE CARBOXYL TRANSFERASE SUBUNIT ALPHA"/>
    <property type="match status" value="1"/>
</dbReference>
<feature type="domain" description="CoA carboxyltransferase C-terminal" evidence="11">
    <location>
        <begin position="31"/>
        <end position="292"/>
    </location>
</feature>
<keyword evidence="6 10" id="KW-0067">ATP-binding</keyword>
<protein>
    <recommendedName>
        <fullName evidence="10">Acetyl-coenzyme A carboxylase carboxyl transferase subunit alpha</fullName>
        <shortName evidence="10">ACCase subunit alpha</shortName>
        <shortName evidence="10">Acetyl-CoA carboxylase carboxyltransferase subunit alpha</shortName>
        <ecNumber evidence="10">2.1.3.15</ecNumber>
    </recommendedName>
</protein>
<keyword evidence="7 10" id="KW-0443">Lipid metabolism</keyword>
<dbReference type="Gene3D" id="3.90.226.10">
    <property type="entry name" value="2-enoyl-CoA Hydratase, Chain A, domain 1"/>
    <property type="match status" value="1"/>
</dbReference>
<keyword evidence="3 10" id="KW-0808">Transferase</keyword>
<evidence type="ECO:0000256" key="7">
    <source>
        <dbReference type="ARBA" id="ARBA00023098"/>
    </source>
</evidence>
<dbReference type="GO" id="GO:0016743">
    <property type="term" value="F:carboxyl- or carbamoyltransferase activity"/>
    <property type="evidence" value="ECO:0007669"/>
    <property type="project" value="UniProtKB-UniRule"/>
</dbReference>
<dbReference type="GO" id="GO:0009317">
    <property type="term" value="C:acetyl-CoA carboxylase complex"/>
    <property type="evidence" value="ECO:0007669"/>
    <property type="project" value="InterPro"/>
</dbReference>
<comment type="subcellular location">
    <subcellularLocation>
        <location evidence="10">Cytoplasm</location>
    </subcellularLocation>
</comment>
<dbReference type="PROSITE" id="PS50989">
    <property type="entry name" value="COA_CT_CTER"/>
    <property type="match status" value="1"/>
</dbReference>
<keyword evidence="2 10" id="KW-0444">Lipid biosynthesis</keyword>
<dbReference type="EMBL" id="JQCR01000002">
    <property type="protein sequence ID" value="KGE18853.1"/>
    <property type="molecule type" value="Genomic_DNA"/>
</dbReference>
<dbReference type="Pfam" id="PF03255">
    <property type="entry name" value="ACCA"/>
    <property type="match status" value="1"/>
</dbReference>
<dbReference type="InterPro" id="IPR011763">
    <property type="entry name" value="COA_CT_C"/>
</dbReference>
<dbReference type="InterPro" id="IPR029045">
    <property type="entry name" value="ClpP/crotonase-like_dom_sf"/>
</dbReference>
<dbReference type="STRING" id="268407.PWYN_05395"/>
<dbReference type="GO" id="GO:0006633">
    <property type="term" value="P:fatty acid biosynthetic process"/>
    <property type="evidence" value="ECO:0007669"/>
    <property type="project" value="UniProtKB-KW"/>
</dbReference>
<dbReference type="EC" id="2.1.3.15" evidence="10"/>
<evidence type="ECO:0000313" key="13">
    <source>
        <dbReference type="Proteomes" id="UP000029734"/>
    </source>
</evidence>
<name>A0A098M9X8_9BACL</name>
<keyword evidence="13" id="KW-1185">Reference proteome</keyword>
<dbReference type="HAMAP" id="MF_00823">
    <property type="entry name" value="AcetylCoA_CT_alpha"/>
    <property type="match status" value="1"/>
</dbReference>
<comment type="catalytic activity">
    <reaction evidence="9 10">
        <text>N(6)-carboxybiotinyl-L-lysyl-[protein] + acetyl-CoA = N(6)-biotinyl-L-lysyl-[protein] + malonyl-CoA</text>
        <dbReference type="Rhea" id="RHEA:54728"/>
        <dbReference type="Rhea" id="RHEA-COMP:10505"/>
        <dbReference type="Rhea" id="RHEA-COMP:10506"/>
        <dbReference type="ChEBI" id="CHEBI:57288"/>
        <dbReference type="ChEBI" id="CHEBI:57384"/>
        <dbReference type="ChEBI" id="CHEBI:83144"/>
        <dbReference type="ChEBI" id="CHEBI:83145"/>
        <dbReference type="EC" id="2.1.3.15"/>
    </reaction>
</comment>
<comment type="caution">
    <text evidence="12">The sequence shown here is derived from an EMBL/GenBank/DDBJ whole genome shotgun (WGS) entry which is preliminary data.</text>
</comment>
<evidence type="ECO:0000256" key="8">
    <source>
        <dbReference type="ARBA" id="ARBA00023160"/>
    </source>
</evidence>
<reference evidence="12 13" key="2">
    <citation type="submission" date="2014-10" db="EMBL/GenBank/DDBJ databases">
        <title>Comparative genomics of the Paenibacillus odorifer group.</title>
        <authorList>
            <person name="Tsai Y.-C."/>
            <person name="Martin N."/>
            <person name="Korlach J."/>
            <person name="Wiedmann M."/>
        </authorList>
    </citation>
    <scope>NUCLEOTIDE SEQUENCE [LARGE SCALE GENOMIC DNA]</scope>
    <source>
        <strain evidence="12 13">DSM 18334</strain>
    </source>
</reference>
<dbReference type="RefSeq" id="WP_036649176.1">
    <property type="nucleotide sequence ID" value="NZ_JQCR01000002.1"/>
</dbReference>
<comment type="similarity">
    <text evidence="10">Belongs to the AccA family.</text>
</comment>
<dbReference type="NCBIfam" id="TIGR00513">
    <property type="entry name" value="accA"/>
    <property type="match status" value="1"/>
</dbReference>
<evidence type="ECO:0000256" key="2">
    <source>
        <dbReference type="ARBA" id="ARBA00022516"/>
    </source>
</evidence>
<evidence type="ECO:0000256" key="9">
    <source>
        <dbReference type="ARBA" id="ARBA00049152"/>
    </source>
</evidence>
<dbReference type="AlphaFoldDB" id="A0A098M9X8"/>
<gene>
    <name evidence="10" type="primary">accA</name>
    <name evidence="12" type="ORF">PWYN_05395</name>
</gene>
<dbReference type="GO" id="GO:0003989">
    <property type="term" value="F:acetyl-CoA carboxylase activity"/>
    <property type="evidence" value="ECO:0007669"/>
    <property type="project" value="InterPro"/>
</dbReference>
<keyword evidence="4 10" id="KW-0547">Nucleotide-binding</keyword>
<dbReference type="OrthoDB" id="9808023at2"/>
<dbReference type="NCBIfam" id="NF041504">
    <property type="entry name" value="AccA_sub"/>
    <property type="match status" value="1"/>
</dbReference>
<dbReference type="PANTHER" id="PTHR42853:SF3">
    <property type="entry name" value="ACETYL-COENZYME A CARBOXYLASE CARBOXYL TRANSFERASE SUBUNIT ALPHA, CHLOROPLASTIC"/>
    <property type="match status" value="1"/>
</dbReference>
<keyword evidence="10" id="KW-0963">Cytoplasm</keyword>
<evidence type="ECO:0000256" key="1">
    <source>
        <dbReference type="ARBA" id="ARBA00004956"/>
    </source>
</evidence>
<comment type="pathway">
    <text evidence="1 10">Lipid metabolism; malonyl-CoA biosynthesis; malonyl-CoA from acetyl-CoA: step 1/1.</text>
</comment>
<evidence type="ECO:0000256" key="6">
    <source>
        <dbReference type="ARBA" id="ARBA00022840"/>
    </source>
</evidence>
<dbReference type="eggNOG" id="COG0825">
    <property type="taxonomic scope" value="Bacteria"/>
</dbReference>
<evidence type="ECO:0000256" key="3">
    <source>
        <dbReference type="ARBA" id="ARBA00022679"/>
    </source>
</evidence>
<evidence type="ECO:0000313" key="12">
    <source>
        <dbReference type="EMBL" id="KGE18853.1"/>
    </source>
</evidence>
<keyword evidence="5 10" id="KW-0276">Fatty acid metabolism</keyword>
<organism evidence="12 13">
    <name type="scientific">Paenibacillus wynnii</name>
    <dbReference type="NCBI Taxonomy" id="268407"/>
    <lineage>
        <taxon>Bacteria</taxon>
        <taxon>Bacillati</taxon>
        <taxon>Bacillota</taxon>
        <taxon>Bacilli</taxon>
        <taxon>Bacillales</taxon>
        <taxon>Paenibacillaceae</taxon>
        <taxon>Paenibacillus</taxon>
    </lineage>
</organism>
<evidence type="ECO:0000259" key="11">
    <source>
        <dbReference type="PROSITE" id="PS50989"/>
    </source>
</evidence>
<comment type="subunit">
    <text evidence="10">Acetyl-CoA carboxylase is a heterohexamer composed of biotin carboxyl carrier protein (AccB), biotin carboxylase (AccC) and two subunits each of ACCase subunit alpha (AccA) and ACCase subunit beta (AccD).</text>
</comment>
<evidence type="ECO:0000256" key="4">
    <source>
        <dbReference type="ARBA" id="ARBA00022741"/>
    </source>
</evidence>
<dbReference type="GO" id="GO:0005524">
    <property type="term" value="F:ATP binding"/>
    <property type="evidence" value="ECO:0007669"/>
    <property type="project" value="UniProtKB-KW"/>
</dbReference>
<evidence type="ECO:0000256" key="5">
    <source>
        <dbReference type="ARBA" id="ARBA00022832"/>
    </source>
</evidence>
<accession>A0A098M9X8</accession>
<proteinExistence type="inferred from homology"/>
<dbReference type="Proteomes" id="UP000029734">
    <property type="component" value="Unassembled WGS sequence"/>
</dbReference>
<evidence type="ECO:0000256" key="10">
    <source>
        <dbReference type="HAMAP-Rule" id="MF_00823"/>
    </source>
</evidence>
<dbReference type="PRINTS" id="PR01069">
    <property type="entry name" value="ACCCTRFRASEA"/>
</dbReference>
<dbReference type="SUPFAM" id="SSF52096">
    <property type="entry name" value="ClpP/crotonase"/>
    <property type="match status" value="1"/>
</dbReference>
<comment type="function">
    <text evidence="10">Component of the acetyl coenzyme A carboxylase (ACC) complex. First, biotin carboxylase catalyzes the carboxylation of biotin on its carrier protein (BCCP) and then the CO(2) group is transferred by the carboxyltransferase to acetyl-CoA to form malonyl-CoA.</text>
</comment>
<sequence length="323" mass="36072">MSYELPFERPLLELKGQIIDLKSFAAEKKYDLREAVQRLEERYNKVEEEIYKSLSGYQRLQIARHPLRPSTLEYFDRIFEKFIELHGDRLFGDDNAIVGGVARINGTAVTVIGHQKGKDMKDNLKRNFGMPHPEGYRKALRLMKQAEKFKRPIITFIDTPGAYPGMAAEERGQSGAIAINLLEMSKLRVPIINIVIGEGGSGGALALGVGDKLLMLENAVYAVASPNAAASILLKDAGRVSEVTEALKITSNDLMEYGIIDEIIPEPRGGAHKDIDSQADIIKQYINKHLNHVNEVPPDDLVNARIEKLLHIGRYLEVSEELS</sequence>